<dbReference type="AlphaFoldDB" id="A0A9Q0YGY9"/>
<dbReference type="PANTHER" id="PTHR46579">
    <property type="entry name" value="F5/8 TYPE C DOMAIN-CONTAINING PROTEIN-RELATED"/>
    <property type="match status" value="1"/>
</dbReference>
<dbReference type="OrthoDB" id="3263820at2759"/>
<evidence type="ECO:0008006" key="3">
    <source>
        <dbReference type="Google" id="ProtNLM"/>
    </source>
</evidence>
<sequence length="462" mass="52539">MVPSSRTSCSKGEGHVMTYPFEYPVTPEPRTQRSMEEQAIGLHSGLQAEEGVKSISPLLLLPEFDIVQGFPVDYMHAACEGVVEQLLDLWTDKVNHNRAWYIGNSMAEIDERMAAVVPPSDITRLPRSPSQKAHWKASEFRSWILFYCLPILKGILPAAFLSHTLLLVHALWILLQDTVTLDEISMCEIVLTKFVIGMEELYGIEHMTYNVHLMLHLSKTVQLWGPLWSNSCFPFEGYNRKIKSLFHGTRYVQAQIAQNFTVMRLLRIKVERLPVDTSPVILQCIQDLLRGYPVTVRASSLHLGDMQVLLMGNPQNYEAPMRVEEMLHDHFGLAAEGLIIHKFSCVVVNGRKFSTPKLTGRREDCYVSYDGTCIGVVSAILRVRTDTTHKVVLLISKRKVQRVNFGNDQQTGANAGHICEILEYREEMFVLRCVKEKYLKCVTVKLRGKTYCMKLPNGIELD</sequence>
<proteinExistence type="predicted"/>
<dbReference type="Proteomes" id="UP001152320">
    <property type="component" value="Chromosome 20"/>
</dbReference>
<dbReference type="PANTHER" id="PTHR46579:SF1">
    <property type="entry name" value="F5_8 TYPE C DOMAIN-CONTAINING PROTEIN"/>
    <property type="match status" value="1"/>
</dbReference>
<evidence type="ECO:0000313" key="2">
    <source>
        <dbReference type="Proteomes" id="UP001152320"/>
    </source>
</evidence>
<name>A0A9Q0YGY9_HOLLE</name>
<accession>A0A9Q0YGY9</accession>
<evidence type="ECO:0000313" key="1">
    <source>
        <dbReference type="EMBL" id="KAJ8022423.1"/>
    </source>
</evidence>
<keyword evidence="2" id="KW-1185">Reference proteome</keyword>
<dbReference type="EMBL" id="JAIZAY010000020">
    <property type="protein sequence ID" value="KAJ8022423.1"/>
    <property type="molecule type" value="Genomic_DNA"/>
</dbReference>
<gene>
    <name evidence="1" type="ORF">HOLleu_37316</name>
</gene>
<comment type="caution">
    <text evidence="1">The sequence shown here is derived from an EMBL/GenBank/DDBJ whole genome shotgun (WGS) entry which is preliminary data.</text>
</comment>
<reference evidence="1" key="1">
    <citation type="submission" date="2021-10" db="EMBL/GenBank/DDBJ databases">
        <title>Tropical sea cucumber genome reveals ecological adaptation and Cuvierian tubules defense mechanism.</title>
        <authorList>
            <person name="Chen T."/>
        </authorList>
    </citation>
    <scope>NUCLEOTIDE SEQUENCE</scope>
    <source>
        <strain evidence="1">Nanhai2018</strain>
        <tissue evidence="1">Muscle</tissue>
    </source>
</reference>
<protein>
    <recommendedName>
        <fullName evidence="3">DUF4218 domain-containing protein</fullName>
    </recommendedName>
</protein>
<organism evidence="1 2">
    <name type="scientific">Holothuria leucospilota</name>
    <name type="common">Black long sea cucumber</name>
    <name type="synonym">Mertensiothuria leucospilota</name>
    <dbReference type="NCBI Taxonomy" id="206669"/>
    <lineage>
        <taxon>Eukaryota</taxon>
        <taxon>Metazoa</taxon>
        <taxon>Echinodermata</taxon>
        <taxon>Eleutherozoa</taxon>
        <taxon>Echinozoa</taxon>
        <taxon>Holothuroidea</taxon>
        <taxon>Aspidochirotacea</taxon>
        <taxon>Aspidochirotida</taxon>
        <taxon>Holothuriidae</taxon>
        <taxon>Holothuria</taxon>
    </lineage>
</organism>